<dbReference type="AlphaFoldDB" id="A0A9Q3HA79"/>
<comment type="caution">
    <text evidence="1">The sequence shown here is derived from an EMBL/GenBank/DDBJ whole genome shotgun (WGS) entry which is preliminary data.</text>
</comment>
<accession>A0A9Q3HA79</accession>
<dbReference type="Proteomes" id="UP000765509">
    <property type="component" value="Unassembled WGS sequence"/>
</dbReference>
<name>A0A9Q3HA79_9BASI</name>
<dbReference type="EMBL" id="AVOT02013078">
    <property type="protein sequence ID" value="MBW0495399.1"/>
    <property type="molecule type" value="Genomic_DNA"/>
</dbReference>
<evidence type="ECO:0000313" key="2">
    <source>
        <dbReference type="Proteomes" id="UP000765509"/>
    </source>
</evidence>
<evidence type="ECO:0000313" key="1">
    <source>
        <dbReference type="EMBL" id="MBW0495399.1"/>
    </source>
</evidence>
<organism evidence="1 2">
    <name type="scientific">Austropuccinia psidii MF-1</name>
    <dbReference type="NCBI Taxonomy" id="1389203"/>
    <lineage>
        <taxon>Eukaryota</taxon>
        <taxon>Fungi</taxon>
        <taxon>Dikarya</taxon>
        <taxon>Basidiomycota</taxon>
        <taxon>Pucciniomycotina</taxon>
        <taxon>Pucciniomycetes</taxon>
        <taxon>Pucciniales</taxon>
        <taxon>Sphaerophragmiaceae</taxon>
        <taxon>Austropuccinia</taxon>
    </lineage>
</organism>
<sequence>MSPVRNIGMAYSSKSTVLFFFFLVFHLKTYIRSPHVPGVSNVLPKVGDVNDVSDVTGGALAAGDAGNVLSVAENDAQTVLKPNILDHRKDVDVGHPTNKESKVADENHVTFQPYSKGAITPKASSMASAISRLDPNSATAKARKIQTASRYLSKAVEFFKKRLPKLIQRIKFFIISTRGDLRDISTFNREFKVASINRKFRLLAETFDSLKANRIRRSSEKFKEWIRTIEEVMEVDDKLHVKHMKLEAIVLVETSKLIIKASKDKANSPKREGLQALNSLLKKLYDRLDANRPSWREDTGYQLVPGATELLNMDEDLFSDPKKVEALRKKLSNDPHIGKTFQRIDRPIEMPMSQISVSSEIDRLFSWVKDETLPLKSSAEITESRESLNTFPLEKRTAACHALWYLHQAAKNHQKHLLNRFQRQFVMNFMDEKFGPDAFKGHFLYPHFRLLSNSVASKTKARPPKIIHISTGDVVSPTAYSAELGVPKRA</sequence>
<gene>
    <name evidence="1" type="ORF">O181_035114</name>
</gene>
<protein>
    <submittedName>
        <fullName evidence="1">Uncharacterized protein</fullName>
    </submittedName>
</protein>
<reference evidence="1" key="1">
    <citation type="submission" date="2021-03" db="EMBL/GenBank/DDBJ databases">
        <title>Draft genome sequence of rust myrtle Austropuccinia psidii MF-1, a brazilian biotype.</title>
        <authorList>
            <person name="Quecine M.C."/>
            <person name="Pachon D.M.R."/>
            <person name="Bonatelli M.L."/>
            <person name="Correr F.H."/>
            <person name="Franceschini L.M."/>
            <person name="Leite T.F."/>
            <person name="Margarido G.R.A."/>
            <person name="Almeida C.A."/>
            <person name="Ferrarezi J.A."/>
            <person name="Labate C.A."/>
        </authorList>
    </citation>
    <scope>NUCLEOTIDE SEQUENCE</scope>
    <source>
        <strain evidence="1">MF-1</strain>
    </source>
</reference>
<proteinExistence type="predicted"/>
<keyword evidence="2" id="KW-1185">Reference proteome</keyword>